<dbReference type="Proteomes" id="UP000292003">
    <property type="component" value="Unassembled WGS sequence"/>
</dbReference>
<reference evidence="6 7" key="1">
    <citation type="submission" date="2019-02" db="EMBL/GenBank/DDBJ databases">
        <title>Draft genome sequence of Amycolatopsis sp. 8-3EHSu isolated from roots of Suaeda maritima.</title>
        <authorList>
            <person name="Duangmal K."/>
            <person name="Chantavorakit T."/>
        </authorList>
    </citation>
    <scope>NUCLEOTIDE SEQUENCE [LARGE SCALE GENOMIC DNA]</scope>
    <source>
        <strain evidence="6 7">8-3EHSu</strain>
    </source>
</reference>
<accession>A0A4Q7J6H6</accession>
<keyword evidence="4 5" id="KW-0472">Membrane</keyword>
<evidence type="ECO:0000256" key="3">
    <source>
        <dbReference type="ARBA" id="ARBA00022989"/>
    </source>
</evidence>
<dbReference type="EMBL" id="SFCC01000009">
    <property type="protein sequence ID" value="RZQ62436.1"/>
    <property type="molecule type" value="Genomic_DNA"/>
</dbReference>
<evidence type="ECO:0000313" key="7">
    <source>
        <dbReference type="Proteomes" id="UP000292003"/>
    </source>
</evidence>
<dbReference type="GO" id="GO:0012505">
    <property type="term" value="C:endomembrane system"/>
    <property type="evidence" value="ECO:0007669"/>
    <property type="project" value="UniProtKB-SubCell"/>
</dbReference>
<keyword evidence="3 5" id="KW-1133">Transmembrane helix</keyword>
<evidence type="ECO:0000256" key="2">
    <source>
        <dbReference type="ARBA" id="ARBA00022692"/>
    </source>
</evidence>
<keyword evidence="2 5" id="KW-0812">Transmembrane</keyword>
<dbReference type="Gene3D" id="1.20.120.1630">
    <property type="match status" value="1"/>
</dbReference>
<dbReference type="Pfam" id="PF04191">
    <property type="entry name" value="PEMT"/>
    <property type="match status" value="1"/>
</dbReference>
<dbReference type="RefSeq" id="WP_130476863.1">
    <property type="nucleotide sequence ID" value="NZ_SFCC01000009.1"/>
</dbReference>
<evidence type="ECO:0000256" key="5">
    <source>
        <dbReference type="SAM" id="Phobius"/>
    </source>
</evidence>
<sequence>MAVVTLVLVVAWVTVVAVVPTLVQARRGNRVPPLRTTDRPGSAQWWARLLSAVAFAGMLAGPIAELAGLPPWRPLDHPGVRAAGIAVALLGIAATLTSQLAMKDSWRGDVDPDQRTPLVTGGPFRLVRNPVLTATGFTAAGLALTVPNPIMAVALVLVLASHQLLVRRVEEPHLRRVHGPEYARYAARTGRFVPWAGRSRSG</sequence>
<dbReference type="GO" id="GO:0032259">
    <property type="term" value="P:methylation"/>
    <property type="evidence" value="ECO:0007669"/>
    <property type="project" value="UniProtKB-KW"/>
</dbReference>
<evidence type="ECO:0000256" key="4">
    <source>
        <dbReference type="ARBA" id="ARBA00023136"/>
    </source>
</evidence>
<evidence type="ECO:0000256" key="1">
    <source>
        <dbReference type="ARBA" id="ARBA00004127"/>
    </source>
</evidence>
<dbReference type="AlphaFoldDB" id="A0A4Q7J6H6"/>
<comment type="subcellular location">
    <subcellularLocation>
        <location evidence="1">Endomembrane system</location>
        <topology evidence="1">Multi-pass membrane protein</topology>
    </subcellularLocation>
</comment>
<keyword evidence="6" id="KW-0808">Transferase</keyword>
<evidence type="ECO:0000313" key="6">
    <source>
        <dbReference type="EMBL" id="RZQ62436.1"/>
    </source>
</evidence>
<keyword evidence="6" id="KW-0489">Methyltransferase</keyword>
<gene>
    <name evidence="6" type="ORF">EWH70_19450</name>
</gene>
<dbReference type="InterPro" id="IPR007318">
    <property type="entry name" value="Phopholipid_MeTrfase"/>
</dbReference>
<comment type="caution">
    <text evidence="6">The sequence shown here is derived from an EMBL/GenBank/DDBJ whole genome shotgun (WGS) entry which is preliminary data.</text>
</comment>
<feature type="transmembrane region" description="Helical" evidence="5">
    <location>
        <begin position="49"/>
        <end position="70"/>
    </location>
</feature>
<feature type="transmembrane region" description="Helical" evidence="5">
    <location>
        <begin position="82"/>
        <end position="102"/>
    </location>
</feature>
<dbReference type="OrthoDB" id="941586at2"/>
<protein>
    <submittedName>
        <fullName evidence="6">Isoprenylcysteine carboxylmethyltransferase family protein</fullName>
    </submittedName>
</protein>
<dbReference type="GO" id="GO:0008168">
    <property type="term" value="F:methyltransferase activity"/>
    <property type="evidence" value="ECO:0007669"/>
    <property type="project" value="UniProtKB-KW"/>
</dbReference>
<name>A0A4Q7J6H6_9PSEU</name>
<organism evidence="6 7">
    <name type="scientific">Amycolatopsis suaedae</name>
    <dbReference type="NCBI Taxonomy" id="2510978"/>
    <lineage>
        <taxon>Bacteria</taxon>
        <taxon>Bacillati</taxon>
        <taxon>Actinomycetota</taxon>
        <taxon>Actinomycetes</taxon>
        <taxon>Pseudonocardiales</taxon>
        <taxon>Pseudonocardiaceae</taxon>
        <taxon>Amycolatopsis</taxon>
    </lineage>
</organism>
<keyword evidence="7" id="KW-1185">Reference proteome</keyword>
<proteinExistence type="predicted"/>